<dbReference type="InterPro" id="IPR053209">
    <property type="entry name" value="Gramillin-biosynth_MTr"/>
</dbReference>
<evidence type="ECO:0000256" key="2">
    <source>
        <dbReference type="SAM" id="MobiDB-lite"/>
    </source>
</evidence>
<dbReference type="PROSITE" id="PS50005">
    <property type="entry name" value="TPR"/>
    <property type="match status" value="1"/>
</dbReference>
<dbReference type="SMART" id="SM00028">
    <property type="entry name" value="TPR"/>
    <property type="match status" value="3"/>
</dbReference>
<evidence type="ECO:0000313" key="5">
    <source>
        <dbReference type="Proteomes" id="UP000070168"/>
    </source>
</evidence>
<dbReference type="Gene3D" id="2.170.270.10">
    <property type="entry name" value="SET domain"/>
    <property type="match status" value="1"/>
</dbReference>
<dbReference type="SMART" id="SM00317">
    <property type="entry name" value="SET"/>
    <property type="match status" value="1"/>
</dbReference>
<dbReference type="InterPro" id="IPR001214">
    <property type="entry name" value="SET_dom"/>
</dbReference>
<dbReference type="SUPFAM" id="SSF48452">
    <property type="entry name" value="TPR-like"/>
    <property type="match status" value="1"/>
</dbReference>
<accession>A0A135LDY8</accession>
<dbReference type="OrthoDB" id="438641at2759"/>
<evidence type="ECO:0000256" key="1">
    <source>
        <dbReference type="PROSITE-ProRule" id="PRU00339"/>
    </source>
</evidence>
<dbReference type="STRING" id="5078.A0A135LDY8"/>
<feature type="repeat" description="TPR" evidence="1">
    <location>
        <begin position="211"/>
        <end position="244"/>
    </location>
</feature>
<feature type="domain" description="SET" evidence="3">
    <location>
        <begin position="360"/>
        <end position="551"/>
    </location>
</feature>
<keyword evidence="5" id="KW-1185">Reference proteome</keyword>
<dbReference type="EMBL" id="LHQR01000067">
    <property type="protein sequence ID" value="KXG47178.1"/>
    <property type="molecule type" value="Genomic_DNA"/>
</dbReference>
<dbReference type="Gene3D" id="1.25.40.10">
    <property type="entry name" value="Tetratricopeptide repeat domain"/>
    <property type="match status" value="1"/>
</dbReference>
<gene>
    <name evidence="4" type="ORF">PGRI_039240</name>
</gene>
<comment type="caution">
    <text evidence="4">The sequence shown here is derived from an EMBL/GenBank/DDBJ whole genome shotgun (WGS) entry which is preliminary data.</text>
</comment>
<proteinExistence type="predicted"/>
<dbReference type="GeneID" id="63706937"/>
<dbReference type="InterPro" id="IPR019734">
    <property type="entry name" value="TPR_rpt"/>
</dbReference>
<dbReference type="InterPro" id="IPR011990">
    <property type="entry name" value="TPR-like_helical_dom_sf"/>
</dbReference>
<organism evidence="4 5">
    <name type="scientific">Penicillium patulum</name>
    <name type="common">Penicillium griseofulvum</name>
    <dbReference type="NCBI Taxonomy" id="5078"/>
    <lineage>
        <taxon>Eukaryota</taxon>
        <taxon>Fungi</taxon>
        <taxon>Dikarya</taxon>
        <taxon>Ascomycota</taxon>
        <taxon>Pezizomycotina</taxon>
        <taxon>Eurotiomycetes</taxon>
        <taxon>Eurotiomycetidae</taxon>
        <taxon>Eurotiales</taxon>
        <taxon>Aspergillaceae</taxon>
        <taxon>Penicillium</taxon>
    </lineage>
</organism>
<dbReference type="Pfam" id="PF00856">
    <property type="entry name" value="SET"/>
    <property type="match status" value="1"/>
</dbReference>
<protein>
    <submittedName>
        <fullName evidence="4">Tetratricopeptide-like helical</fullName>
    </submittedName>
</protein>
<dbReference type="RefSeq" id="XP_040645714.1">
    <property type="nucleotide sequence ID" value="XM_040791637.1"/>
</dbReference>
<dbReference type="PROSITE" id="PS50280">
    <property type="entry name" value="SET"/>
    <property type="match status" value="1"/>
</dbReference>
<reference evidence="4 5" key="1">
    <citation type="journal article" date="2016" name="BMC Genomics">
        <title>Genome sequencing and secondary metabolism of the postharvest pathogen Penicillium griseofulvum.</title>
        <authorList>
            <person name="Banani H."/>
            <person name="Marcet-Houben M."/>
            <person name="Ballester A.R."/>
            <person name="Abbruscato P."/>
            <person name="Gonzalez-Candelas L."/>
            <person name="Gabaldon T."/>
            <person name="Spadaro D."/>
        </authorList>
    </citation>
    <scope>NUCLEOTIDE SEQUENCE [LARGE SCALE GENOMIC DNA]</scope>
    <source>
        <strain evidence="4 5">PG3</strain>
    </source>
</reference>
<feature type="compositionally biased region" description="Basic and acidic residues" evidence="2">
    <location>
        <begin position="1"/>
        <end position="17"/>
    </location>
</feature>
<feature type="region of interest" description="Disordered" evidence="2">
    <location>
        <begin position="52"/>
        <end position="71"/>
    </location>
</feature>
<name>A0A135LDY8_PENPA</name>
<sequence>MKVKTSKMDRFLQDPESQKLLNDHTQALKTSESVEGMRFKPTMTRDKFLHRFNSQKKARKDQSRDRSSANEVNVSFAPPIYPPCLAPIKDLKKLMVNDLLLETHHRGSYILLRSVTRSEKKDAVRVIVEDEQEHAIPLQMLNEKLRCHDGSIDKGQVLLVKEPHLTLTLETEYGIKVEHVSDIMFIPMWDRMVPSVWRERLPENETSQWVASDWLRMGNEYLSRGKFYSATEYYSKGLECSPTQEELHYLLYYRGLAFFQADEWDASLRDLEAIPEGPKSDKALRGKAQALYHLKRFRESCDVFTQLCKKHPEDIHAKNDFREAIVRLAEQKKGMYNFKRMQEKVSKTYPPLLDHATWIGPVTIRQTESQGRGLFTTEAVKAGDLLLCEKAFAYATEHPNKPRWRSSLHINTETWTITRGGQAALASSIIEKLSKNPSSASAITDLHSGGFNQVPTEPVDGKPVVDTFHIARIISLNSFRSPTSSRADHIHDACDASTNPEAMHNCGIWPYASAINHSCMSNAHRAFIGDMMIIRAATDIPANTELTIWYLLPAPETQPMDFRHWGFECSCALCADVKATEPGVLNTLVRQRAQIAMALERSSNELSLTRAEMLIERLTETYPHPVEQVLRLGLWEPLTLIAGVYESQKRPEEAAKVVNRALAAVGFVLEGSGLEDVEAPFVVKKWGLAMDNLVVALLILCKSFIEVAPEKAMQVERYARMAYLICVGEDASFEASYGMSLKVACERRPESEVQGWVV</sequence>
<evidence type="ECO:0000259" key="3">
    <source>
        <dbReference type="PROSITE" id="PS50280"/>
    </source>
</evidence>
<dbReference type="SUPFAM" id="SSF82199">
    <property type="entry name" value="SET domain"/>
    <property type="match status" value="1"/>
</dbReference>
<dbReference type="InterPro" id="IPR046341">
    <property type="entry name" value="SET_dom_sf"/>
</dbReference>
<dbReference type="Proteomes" id="UP000070168">
    <property type="component" value="Unassembled WGS sequence"/>
</dbReference>
<dbReference type="PANTHER" id="PTHR47643">
    <property type="entry name" value="TPR DOMAIN PROTEIN (AFU_ORTHOLOGUE AFUA_5G12710)"/>
    <property type="match status" value="1"/>
</dbReference>
<dbReference type="AlphaFoldDB" id="A0A135LDY8"/>
<feature type="compositionally biased region" description="Polar residues" evidence="2">
    <location>
        <begin position="19"/>
        <end position="28"/>
    </location>
</feature>
<evidence type="ECO:0000313" key="4">
    <source>
        <dbReference type="EMBL" id="KXG47178.1"/>
    </source>
</evidence>
<dbReference type="OMA" id="HATWIGP"/>
<keyword evidence="1" id="KW-0802">TPR repeat</keyword>
<dbReference type="PANTHER" id="PTHR47643:SF2">
    <property type="entry name" value="TPR DOMAIN PROTEIN (AFU_ORTHOLOGUE AFUA_5G12710)"/>
    <property type="match status" value="1"/>
</dbReference>
<feature type="region of interest" description="Disordered" evidence="2">
    <location>
        <begin position="1"/>
        <end position="28"/>
    </location>
</feature>